<dbReference type="InterPro" id="IPR011008">
    <property type="entry name" value="Dimeric_a/b-barrel"/>
</dbReference>
<sequence length="112" mass="12872">MKEFLLLIRENVNYGNLSMEEMQKDIQKHLQWVETLIEKGHFKEGNPLDSNGITLKNEMVTDGPYIETKECVSGYYFLLAHSLQEATELAKGCPDFKCGSTLEIREILKTDE</sequence>
<organism evidence="3 4">
    <name type="scientific">Chryseobacterium lathyri</name>
    <dbReference type="NCBI Taxonomy" id="395933"/>
    <lineage>
        <taxon>Bacteria</taxon>
        <taxon>Pseudomonadati</taxon>
        <taxon>Bacteroidota</taxon>
        <taxon>Flavobacteriia</taxon>
        <taxon>Flavobacteriales</taxon>
        <taxon>Weeksellaceae</taxon>
        <taxon>Chryseobacterium group</taxon>
        <taxon>Chryseobacterium</taxon>
    </lineage>
</organism>
<name>A0ABT9SM87_9FLAO</name>
<evidence type="ECO:0000313" key="4">
    <source>
        <dbReference type="Proteomes" id="UP001235513"/>
    </source>
</evidence>
<evidence type="ECO:0000256" key="1">
    <source>
        <dbReference type="ARBA" id="ARBA00007689"/>
    </source>
</evidence>
<evidence type="ECO:0000259" key="2">
    <source>
        <dbReference type="Pfam" id="PF03795"/>
    </source>
</evidence>
<comment type="similarity">
    <text evidence="1">Belongs to the YciI family.</text>
</comment>
<dbReference type="PANTHER" id="PTHR35174:SF3">
    <property type="entry name" value="BLL7171 PROTEIN"/>
    <property type="match status" value="1"/>
</dbReference>
<comment type="caution">
    <text evidence="3">The sequence shown here is derived from an EMBL/GenBank/DDBJ whole genome shotgun (WGS) entry which is preliminary data.</text>
</comment>
<proteinExistence type="inferred from homology"/>
<feature type="domain" description="YCII-related" evidence="2">
    <location>
        <begin position="17"/>
        <end position="107"/>
    </location>
</feature>
<dbReference type="PANTHER" id="PTHR35174">
    <property type="entry name" value="BLL7171 PROTEIN-RELATED"/>
    <property type="match status" value="1"/>
</dbReference>
<dbReference type="InterPro" id="IPR005545">
    <property type="entry name" value="YCII"/>
</dbReference>
<gene>
    <name evidence="3" type="ORF">J2T04_001429</name>
</gene>
<evidence type="ECO:0000313" key="3">
    <source>
        <dbReference type="EMBL" id="MDP9959550.1"/>
    </source>
</evidence>
<protein>
    <recommendedName>
        <fullName evidence="2">YCII-related domain-containing protein</fullName>
    </recommendedName>
</protein>
<dbReference type="Gene3D" id="3.30.70.1060">
    <property type="entry name" value="Dimeric alpha+beta barrel"/>
    <property type="match status" value="1"/>
</dbReference>
<keyword evidence="4" id="KW-1185">Reference proteome</keyword>
<dbReference type="SUPFAM" id="SSF54909">
    <property type="entry name" value="Dimeric alpha+beta barrel"/>
    <property type="match status" value="1"/>
</dbReference>
<accession>A0ABT9SM87</accession>
<dbReference type="Proteomes" id="UP001235513">
    <property type="component" value="Unassembled WGS sequence"/>
</dbReference>
<dbReference type="EMBL" id="JAUSRL010000002">
    <property type="protein sequence ID" value="MDP9959550.1"/>
    <property type="molecule type" value="Genomic_DNA"/>
</dbReference>
<dbReference type="Pfam" id="PF03795">
    <property type="entry name" value="YCII"/>
    <property type="match status" value="1"/>
</dbReference>
<dbReference type="RefSeq" id="WP_306842390.1">
    <property type="nucleotide sequence ID" value="NZ_JAUSRL010000002.1"/>
</dbReference>
<reference evidence="3 4" key="1">
    <citation type="submission" date="2023-07" db="EMBL/GenBank/DDBJ databases">
        <title>Sorghum-associated microbial communities from plants grown in Nebraska, USA.</title>
        <authorList>
            <person name="Schachtman D."/>
        </authorList>
    </citation>
    <scope>NUCLEOTIDE SEQUENCE [LARGE SCALE GENOMIC DNA]</scope>
    <source>
        <strain evidence="3 4">CC351</strain>
    </source>
</reference>